<dbReference type="InterPro" id="IPR001683">
    <property type="entry name" value="PX_dom"/>
</dbReference>
<dbReference type="Pfam" id="PF00787">
    <property type="entry name" value="PX"/>
    <property type="match status" value="1"/>
</dbReference>
<dbReference type="PROSITE" id="PS50195">
    <property type="entry name" value="PX"/>
    <property type="match status" value="1"/>
</dbReference>
<feature type="region of interest" description="Disordered" evidence="2">
    <location>
        <begin position="451"/>
        <end position="478"/>
    </location>
</feature>
<keyword evidence="6" id="KW-1185">Reference proteome</keyword>
<dbReference type="InterPro" id="IPR047329">
    <property type="entry name" value="RUN_SNX29"/>
</dbReference>
<dbReference type="PANTHER" id="PTHR47194">
    <property type="entry name" value="SORTING NEXIN-29-RELATED"/>
    <property type="match status" value="1"/>
</dbReference>
<evidence type="ECO:0000259" key="3">
    <source>
        <dbReference type="PROSITE" id="PS50195"/>
    </source>
</evidence>
<name>A0A8T0EJJ1_ARGBR</name>
<comment type="caution">
    <text evidence="5">The sequence shown here is derived from an EMBL/GenBank/DDBJ whole genome shotgun (WGS) entry which is preliminary data.</text>
</comment>
<feature type="compositionally biased region" description="Low complexity" evidence="2">
    <location>
        <begin position="451"/>
        <end position="464"/>
    </location>
</feature>
<dbReference type="SUPFAM" id="SSF64268">
    <property type="entry name" value="PX domain"/>
    <property type="match status" value="1"/>
</dbReference>
<dbReference type="InterPro" id="IPR036871">
    <property type="entry name" value="PX_dom_sf"/>
</dbReference>
<dbReference type="Pfam" id="PF02759">
    <property type="entry name" value="RUN"/>
    <property type="match status" value="1"/>
</dbReference>
<protein>
    <submittedName>
        <fullName evidence="5">Sorting nexin-29 like protein</fullName>
    </submittedName>
</protein>
<dbReference type="GO" id="GO:0035091">
    <property type="term" value="F:phosphatidylinositol binding"/>
    <property type="evidence" value="ECO:0007669"/>
    <property type="project" value="InterPro"/>
</dbReference>
<keyword evidence="1" id="KW-0175">Coiled coil</keyword>
<feature type="compositionally biased region" description="Polar residues" evidence="2">
    <location>
        <begin position="191"/>
        <end position="203"/>
    </location>
</feature>
<dbReference type="PROSITE" id="PS50826">
    <property type="entry name" value="RUN"/>
    <property type="match status" value="1"/>
</dbReference>
<dbReference type="PANTHER" id="PTHR47194:SF3">
    <property type="entry name" value="SORTING NEXIN 29"/>
    <property type="match status" value="1"/>
</dbReference>
<dbReference type="EMBL" id="JABXBU010002227">
    <property type="protein sequence ID" value="KAF8774173.1"/>
    <property type="molecule type" value="Genomic_DNA"/>
</dbReference>
<evidence type="ECO:0000256" key="1">
    <source>
        <dbReference type="SAM" id="Coils"/>
    </source>
</evidence>
<dbReference type="OMA" id="TIPHVKL"/>
<dbReference type="OrthoDB" id="93876at2759"/>
<feature type="region of interest" description="Disordered" evidence="2">
    <location>
        <begin position="796"/>
        <end position="826"/>
    </location>
</feature>
<dbReference type="AlphaFoldDB" id="A0A8T0EJJ1"/>
<feature type="coiled-coil region" evidence="1">
    <location>
        <begin position="488"/>
        <end position="558"/>
    </location>
</feature>
<dbReference type="InterPro" id="IPR004012">
    <property type="entry name" value="Run_dom"/>
</dbReference>
<evidence type="ECO:0000256" key="2">
    <source>
        <dbReference type="SAM" id="MobiDB-lite"/>
    </source>
</evidence>
<sequence>MSISDGFGVQERQSLLSKLLDAVKQCQIRFGGRTELATENDSRVVCLCAQFEAVLQHGIRKTNKSFLPLRHVTGMMKGLNILNNEAEPVFWQIVRLVLNKHEFERYMLLKNITTDIGRGRAWLRSALNEHSLERYMHMILADSAQIKNFYEDGAFLLDDERSSMLPMMAAGLGSILFAISIDNPDLNLVRTSNTESPVDSTKYSPPKEEFEPRPVISKSVENGLVKKKKKKKRPTSQVVSFDDDDLCDENIKTLDLLPESCSAPATCLSSPVQVSGNFLEFSSTSSLKKSSIDYTSVTNTCEGNMNIKDSLSSPEVCNENTVKNNLDYSVQSIVRAASCPLAVLNNNSVVVTDCSDNGANEIGSPSGIGSPPTLCVLPDNSEPGNSEQTTLTPIGDSSVGELIPIVHNEEGAASAPLRKHDFTDDSVSIPSFCEDVDNAVAALAVAQRLPSWSVSSNNSQGSTKSEPRSRSDTLTMSPDEMREALLSVMQKKEEFEEKNNALRCLLEREMEMAAGLRAEVEEQKKSSEEKVERLEAKLQTVSRENELLKHQLKKYIAAVQLLKHDSGKVQELTSVVGEVQPPIPEPKVFIDHQFEASEYEKKLVQVAEMHGELMEFNERLHRLLLQRETAIRRLKEELIDLRGPLPDDNQTSDDDISITSDYDASSQTATLRPLINVWIPSAFLTGKSADVHHVYQVYVRIRDDEWNVYRRYAQFYALHKILKKRDPIVNTFDFPPKKTIGKKDAKVVEQRRRRLQHYLRCVLNWLLQTNADISNSPDKETFISLLPFFSDQVNTQKKQSRNSRARQSDNSCLNPEQSATPHYTGL</sequence>
<proteinExistence type="predicted"/>
<reference evidence="5" key="2">
    <citation type="submission" date="2020-06" db="EMBL/GenBank/DDBJ databases">
        <authorList>
            <person name="Sheffer M."/>
        </authorList>
    </citation>
    <scope>NUCLEOTIDE SEQUENCE</scope>
</reference>
<dbReference type="InterPro" id="IPR037916">
    <property type="entry name" value="SNX29_PX"/>
</dbReference>
<dbReference type="Gene3D" id="1.20.58.900">
    <property type="match status" value="1"/>
</dbReference>
<evidence type="ECO:0000313" key="5">
    <source>
        <dbReference type="EMBL" id="KAF8774173.1"/>
    </source>
</evidence>
<feature type="region of interest" description="Disordered" evidence="2">
    <location>
        <begin position="191"/>
        <end position="211"/>
    </location>
</feature>
<dbReference type="Proteomes" id="UP000807504">
    <property type="component" value="Unassembled WGS sequence"/>
</dbReference>
<feature type="compositionally biased region" description="Polar residues" evidence="2">
    <location>
        <begin position="808"/>
        <end position="826"/>
    </location>
</feature>
<gene>
    <name evidence="5" type="ORF">HNY73_016753</name>
</gene>
<evidence type="ECO:0000313" key="6">
    <source>
        <dbReference type="Proteomes" id="UP000807504"/>
    </source>
</evidence>
<dbReference type="CDD" id="cd07277">
    <property type="entry name" value="PX_RUN"/>
    <property type="match status" value="1"/>
</dbReference>
<evidence type="ECO:0000259" key="4">
    <source>
        <dbReference type="PROSITE" id="PS50826"/>
    </source>
</evidence>
<dbReference type="SMART" id="SM00593">
    <property type="entry name" value="RUN"/>
    <property type="match status" value="1"/>
</dbReference>
<dbReference type="CDD" id="cd17689">
    <property type="entry name" value="RUN_SNX29"/>
    <property type="match status" value="1"/>
</dbReference>
<dbReference type="InterPro" id="IPR037213">
    <property type="entry name" value="Run_dom_sf"/>
</dbReference>
<dbReference type="SMART" id="SM00312">
    <property type="entry name" value="PX"/>
    <property type="match status" value="1"/>
</dbReference>
<reference evidence="5" key="1">
    <citation type="journal article" date="2020" name="bioRxiv">
        <title>Chromosome-level reference genome of the European wasp spider Argiope bruennichi: a resource for studies on range expansion and evolutionary adaptation.</title>
        <authorList>
            <person name="Sheffer M.M."/>
            <person name="Hoppe A."/>
            <person name="Krehenwinkel H."/>
            <person name="Uhl G."/>
            <person name="Kuss A.W."/>
            <person name="Jensen L."/>
            <person name="Jensen C."/>
            <person name="Gillespie R.G."/>
            <person name="Hoff K.J."/>
            <person name="Prost S."/>
        </authorList>
    </citation>
    <scope>NUCLEOTIDE SEQUENCE</scope>
</reference>
<organism evidence="5 6">
    <name type="scientific">Argiope bruennichi</name>
    <name type="common">Wasp spider</name>
    <name type="synonym">Aranea bruennichi</name>
    <dbReference type="NCBI Taxonomy" id="94029"/>
    <lineage>
        <taxon>Eukaryota</taxon>
        <taxon>Metazoa</taxon>
        <taxon>Ecdysozoa</taxon>
        <taxon>Arthropoda</taxon>
        <taxon>Chelicerata</taxon>
        <taxon>Arachnida</taxon>
        <taxon>Araneae</taxon>
        <taxon>Araneomorphae</taxon>
        <taxon>Entelegynae</taxon>
        <taxon>Araneoidea</taxon>
        <taxon>Araneidae</taxon>
        <taxon>Argiope</taxon>
    </lineage>
</organism>
<dbReference type="Gene3D" id="3.30.1520.10">
    <property type="entry name" value="Phox-like domain"/>
    <property type="match status" value="1"/>
</dbReference>
<accession>A0A8T0EJJ1</accession>
<feature type="domain" description="PX" evidence="3">
    <location>
        <begin position="673"/>
        <end position="790"/>
    </location>
</feature>
<dbReference type="SUPFAM" id="SSF140741">
    <property type="entry name" value="RUN domain-like"/>
    <property type="match status" value="1"/>
</dbReference>
<feature type="domain" description="RUN" evidence="4">
    <location>
        <begin position="38"/>
        <end position="184"/>
    </location>
</feature>